<accession>A0A5C8HZY6</accession>
<dbReference type="RefSeq" id="WP_147892907.1">
    <property type="nucleotide sequence ID" value="NZ_BAAANR010000001.1"/>
</dbReference>
<dbReference type="OrthoDB" id="4120491at2"/>
<dbReference type="Proteomes" id="UP000321034">
    <property type="component" value="Unassembled WGS sequence"/>
</dbReference>
<dbReference type="InterPro" id="IPR029044">
    <property type="entry name" value="Nucleotide-diphossugar_trans"/>
</dbReference>
<dbReference type="SUPFAM" id="SSF53448">
    <property type="entry name" value="Nucleotide-diphospho-sugar transferases"/>
    <property type="match status" value="1"/>
</dbReference>
<proteinExistence type="predicted"/>
<dbReference type="EMBL" id="VRSV01000001">
    <property type="protein sequence ID" value="TXK12166.1"/>
    <property type="molecule type" value="Genomic_DNA"/>
</dbReference>
<evidence type="ECO:0000313" key="2">
    <source>
        <dbReference type="Proteomes" id="UP000321034"/>
    </source>
</evidence>
<evidence type="ECO:0008006" key="3">
    <source>
        <dbReference type="Google" id="ProtNLM"/>
    </source>
</evidence>
<evidence type="ECO:0000313" key="1">
    <source>
        <dbReference type="EMBL" id="TXK12166.1"/>
    </source>
</evidence>
<sequence length="225" mass="24715">MTRAIVVLPWRPAPSRIPAYERVRDWYAMQLPELEVTTIDTDDHPFVLAACRNKAMRDAADDTVVVIGDADTLPEPAPLRAAIAAARHSDRVHLPYDEYRWLGRPGSAQFDAGVPLIDCEYELVLGACSGVYVATPRTWAAHGGQDENFRGWGFEDAAWFLAHETLLGGPPVRHSGRVYALHHTGEVRAGAQYDLNAARMERYRQAAGDPTAMAQLVAEVPVSAA</sequence>
<reference evidence="1 2" key="1">
    <citation type="submission" date="2019-08" db="EMBL/GenBank/DDBJ databases">
        <authorList>
            <person name="Dong K."/>
        </authorList>
    </citation>
    <scope>NUCLEOTIDE SEQUENCE [LARGE SCALE GENOMIC DNA]</scope>
    <source>
        <strain evidence="1 2">JCM14558</strain>
    </source>
</reference>
<comment type="caution">
    <text evidence="1">The sequence shown here is derived from an EMBL/GenBank/DDBJ whole genome shotgun (WGS) entry which is preliminary data.</text>
</comment>
<dbReference type="AlphaFoldDB" id="A0A5C8HZY6"/>
<dbReference type="Gene3D" id="3.90.550.10">
    <property type="entry name" value="Spore Coat Polysaccharide Biosynthesis Protein SpsA, Chain A"/>
    <property type="match status" value="1"/>
</dbReference>
<protein>
    <recommendedName>
        <fullName evidence="3">Galactosyltransferase C-terminal domain-containing protein</fullName>
    </recommendedName>
</protein>
<name>A0A5C8HZY6_9MICO</name>
<keyword evidence="2" id="KW-1185">Reference proteome</keyword>
<organism evidence="1 2">
    <name type="scientific">Microbacterium hatanonis</name>
    <dbReference type="NCBI Taxonomy" id="404366"/>
    <lineage>
        <taxon>Bacteria</taxon>
        <taxon>Bacillati</taxon>
        <taxon>Actinomycetota</taxon>
        <taxon>Actinomycetes</taxon>
        <taxon>Micrococcales</taxon>
        <taxon>Microbacteriaceae</taxon>
        <taxon>Microbacterium</taxon>
    </lineage>
</organism>
<gene>
    <name evidence="1" type="ORF">FVP77_01345</name>
</gene>